<dbReference type="InterPro" id="IPR041581">
    <property type="entry name" value="Glyoxalase_6"/>
</dbReference>
<dbReference type="PROSITE" id="PS51819">
    <property type="entry name" value="VOC"/>
    <property type="match status" value="1"/>
</dbReference>
<reference evidence="2 3" key="1">
    <citation type="submission" date="2022-11" db="EMBL/GenBank/DDBJ databases">
        <title>Genome Sequencing of Nocardia sp. ON39_IFM12276 and assembly.</title>
        <authorList>
            <person name="Shimojima M."/>
            <person name="Toyokawa M."/>
            <person name="Uesaka K."/>
        </authorList>
    </citation>
    <scope>NUCLEOTIDE SEQUENCE [LARGE SCALE GENOMIC DNA]</scope>
    <source>
        <strain evidence="2 3">IFM 12276</strain>
    </source>
</reference>
<sequence>MASNNGVGQLRSVVLDCPEPRKLARFYQELLGGDLLEDDDENWVVLVETSGRRIAFQTAPQYKPPRFPDPEASQQMHFDVLVDDIERAEPAALALGATLVQADTDGAFRVYADPVGHTFCLVWLPDE</sequence>
<feature type="domain" description="VOC" evidence="1">
    <location>
        <begin position="9"/>
        <end position="127"/>
    </location>
</feature>
<dbReference type="PANTHER" id="PTHR35908">
    <property type="entry name" value="HYPOTHETICAL FUSION PROTEIN"/>
    <property type="match status" value="1"/>
</dbReference>
<dbReference type="Gene3D" id="3.10.180.10">
    <property type="entry name" value="2,3-Dihydroxybiphenyl 1,2-Dioxygenase, domain 1"/>
    <property type="match status" value="1"/>
</dbReference>
<accession>A0ABN6U334</accession>
<evidence type="ECO:0000259" key="1">
    <source>
        <dbReference type="PROSITE" id="PS51819"/>
    </source>
</evidence>
<evidence type="ECO:0000313" key="3">
    <source>
        <dbReference type="Proteomes" id="UP001317870"/>
    </source>
</evidence>
<dbReference type="InterPro" id="IPR037523">
    <property type="entry name" value="VOC_core"/>
</dbReference>
<dbReference type="SUPFAM" id="SSF54593">
    <property type="entry name" value="Glyoxalase/Bleomycin resistance protein/Dihydroxybiphenyl dioxygenase"/>
    <property type="match status" value="1"/>
</dbReference>
<protein>
    <submittedName>
        <fullName evidence="2">Glyoxalase</fullName>
    </submittedName>
</protein>
<dbReference type="EMBL" id="AP026978">
    <property type="protein sequence ID" value="BDT99579.1"/>
    <property type="molecule type" value="Genomic_DNA"/>
</dbReference>
<keyword evidence="3" id="KW-1185">Reference proteome</keyword>
<proteinExistence type="predicted"/>
<gene>
    <name evidence="2" type="ORF">IFM12276_26080</name>
</gene>
<dbReference type="InterPro" id="IPR029068">
    <property type="entry name" value="Glyas_Bleomycin-R_OHBP_Dase"/>
</dbReference>
<dbReference type="Pfam" id="PF18029">
    <property type="entry name" value="Glyoxalase_6"/>
    <property type="match status" value="1"/>
</dbReference>
<organism evidence="2 3">
    <name type="scientific">Nocardia sputorum</name>
    <dbReference type="NCBI Taxonomy" id="2984338"/>
    <lineage>
        <taxon>Bacteria</taxon>
        <taxon>Bacillati</taxon>
        <taxon>Actinomycetota</taxon>
        <taxon>Actinomycetes</taxon>
        <taxon>Mycobacteriales</taxon>
        <taxon>Nocardiaceae</taxon>
        <taxon>Nocardia</taxon>
    </lineage>
</organism>
<dbReference type="Proteomes" id="UP001317870">
    <property type="component" value="Chromosome"/>
</dbReference>
<dbReference type="PANTHER" id="PTHR35908:SF1">
    <property type="entry name" value="CONSERVED PROTEIN"/>
    <property type="match status" value="1"/>
</dbReference>
<name>A0ABN6U334_9NOCA</name>
<evidence type="ECO:0000313" key="2">
    <source>
        <dbReference type="EMBL" id="BDT99579.1"/>
    </source>
</evidence>
<dbReference type="CDD" id="cd06587">
    <property type="entry name" value="VOC"/>
    <property type="match status" value="1"/>
</dbReference>
<dbReference type="RefSeq" id="WP_281879739.1">
    <property type="nucleotide sequence ID" value="NZ_AP026976.1"/>
</dbReference>